<protein>
    <submittedName>
        <fullName evidence="2">Uncharacterized protein</fullName>
    </submittedName>
</protein>
<name>A0A852ZBA2_9ACTN</name>
<dbReference type="RefSeq" id="WP_179786834.1">
    <property type="nucleotide sequence ID" value="NZ_BAAARR010000002.1"/>
</dbReference>
<comment type="caution">
    <text evidence="2">The sequence shown here is derived from an EMBL/GenBank/DDBJ whole genome shotgun (WGS) entry which is preliminary data.</text>
</comment>
<accession>A0A852ZBA2</accession>
<dbReference type="EMBL" id="JACBZH010000001">
    <property type="protein sequence ID" value="NYH89028.1"/>
    <property type="molecule type" value="Genomic_DNA"/>
</dbReference>
<evidence type="ECO:0000313" key="3">
    <source>
        <dbReference type="Proteomes" id="UP000579605"/>
    </source>
</evidence>
<sequence>MSDVADSSPERPPTGAASGPAVVFDIDVPQYQVDTEPDHRGIGRVVDAELRGRFLGRTVVVRGIGAQHHPGRTVDELVEIVSRLGTDRYDPDRVGDRYDNLQNKRIDLFAFRRKVTPRMRLFEAMSWGFYHSSIAVHGEPVRLDLLLVYDAAQLREVVHQYEGREDRKRDGYVFRDPGRKPEALLGIAKLAR</sequence>
<gene>
    <name evidence="2" type="ORF">F4554_001666</name>
</gene>
<proteinExistence type="predicted"/>
<reference evidence="2 3" key="1">
    <citation type="submission" date="2020-07" db="EMBL/GenBank/DDBJ databases">
        <title>Sequencing the genomes of 1000 actinobacteria strains.</title>
        <authorList>
            <person name="Klenk H.-P."/>
        </authorList>
    </citation>
    <scope>NUCLEOTIDE SEQUENCE [LARGE SCALE GENOMIC DNA]</scope>
    <source>
        <strain evidence="2 3">DSM 18448</strain>
    </source>
</reference>
<dbReference type="AlphaFoldDB" id="A0A852ZBA2"/>
<keyword evidence="3" id="KW-1185">Reference proteome</keyword>
<evidence type="ECO:0000256" key="1">
    <source>
        <dbReference type="SAM" id="MobiDB-lite"/>
    </source>
</evidence>
<organism evidence="2 3">
    <name type="scientific">Actinopolymorpha rutila</name>
    <dbReference type="NCBI Taxonomy" id="446787"/>
    <lineage>
        <taxon>Bacteria</taxon>
        <taxon>Bacillati</taxon>
        <taxon>Actinomycetota</taxon>
        <taxon>Actinomycetes</taxon>
        <taxon>Propionibacteriales</taxon>
        <taxon>Actinopolymorphaceae</taxon>
        <taxon>Actinopolymorpha</taxon>
    </lineage>
</organism>
<evidence type="ECO:0000313" key="2">
    <source>
        <dbReference type="EMBL" id="NYH89028.1"/>
    </source>
</evidence>
<feature type="region of interest" description="Disordered" evidence="1">
    <location>
        <begin position="1"/>
        <end position="20"/>
    </location>
</feature>
<dbReference type="Proteomes" id="UP000579605">
    <property type="component" value="Unassembled WGS sequence"/>
</dbReference>